<dbReference type="PANTHER" id="PTHR42940:SF8">
    <property type="entry name" value="VACUOLAR PROTEIN SORTING-ASSOCIATED PROTEIN 11"/>
    <property type="match status" value="1"/>
</dbReference>
<dbReference type="GO" id="GO:0008270">
    <property type="term" value="F:zinc ion binding"/>
    <property type="evidence" value="ECO:0007669"/>
    <property type="project" value="InterPro"/>
</dbReference>
<dbReference type="GO" id="GO:0004022">
    <property type="term" value="F:alcohol dehydrogenase (NAD+) activity"/>
    <property type="evidence" value="ECO:0007669"/>
    <property type="project" value="UniProtKB-EC"/>
</dbReference>
<dbReference type="PROSITE" id="PS00059">
    <property type="entry name" value="ADH_ZINC"/>
    <property type="match status" value="1"/>
</dbReference>
<dbReference type="Proteomes" id="UP000886070">
    <property type="component" value="Unassembled WGS sequence"/>
</dbReference>
<dbReference type="NCBIfam" id="TIGR02822">
    <property type="entry name" value="adh_fam_2"/>
    <property type="match status" value="1"/>
</dbReference>
<proteinExistence type="inferred from homology"/>
<dbReference type="EC" id="1.1.1.1" evidence="3"/>
<dbReference type="EMBL" id="DRTT01000114">
    <property type="protein sequence ID" value="HHF98657.1"/>
    <property type="molecule type" value="Genomic_DNA"/>
</dbReference>
<evidence type="ECO:0000256" key="4">
    <source>
        <dbReference type="ARBA" id="ARBA00022723"/>
    </source>
</evidence>
<evidence type="ECO:0000256" key="6">
    <source>
        <dbReference type="ARBA" id="ARBA00023002"/>
    </source>
</evidence>
<feature type="domain" description="Enoyl reductase (ER)" evidence="7">
    <location>
        <begin position="15"/>
        <end position="338"/>
    </location>
</feature>
<comment type="caution">
    <text evidence="8">The sequence shown here is derived from an EMBL/GenBank/DDBJ whole genome shotgun (WGS) entry which is preliminary data.</text>
</comment>
<dbReference type="InterPro" id="IPR002328">
    <property type="entry name" value="ADH_Zn_CS"/>
</dbReference>
<evidence type="ECO:0000259" key="7">
    <source>
        <dbReference type="SMART" id="SM00829"/>
    </source>
</evidence>
<dbReference type="SUPFAM" id="SSF50129">
    <property type="entry name" value="GroES-like"/>
    <property type="match status" value="1"/>
</dbReference>
<dbReference type="InterPro" id="IPR011032">
    <property type="entry name" value="GroES-like_sf"/>
</dbReference>
<comment type="similarity">
    <text evidence="2">Belongs to the zinc-containing alcohol dehydrogenase family.</text>
</comment>
<protein>
    <recommendedName>
        <fullName evidence="3">alcohol dehydrogenase</fullName>
        <ecNumber evidence="3">1.1.1.1</ecNumber>
    </recommendedName>
</protein>
<feature type="non-terminal residue" evidence="8">
    <location>
        <position position="342"/>
    </location>
</feature>
<accession>A0A7V5M070</accession>
<sequence length="342" mass="37764">MKAMVLEKIMPVDKNPLKMLDVPTPEPESNQILVEVLACGVCHTELDEIEGRLHPKLPVILGHEIVGKVEKLGPEATKFKKGERVGIAWIHSACGRCSFCKEGKENLCPEFQGTGCDVDGGYAEFTLVSEDFAYPIPQVFSDTQAAPLLCAGAIGYRALKLSGLQDGKTLALFGFGASAHIVIQVVKYKYPNSKVFVFTRPHQKEHQNLAKKLGADWIGATGDTPPEKVNCAIDFTPAWQPVVEALKVLEKGGRVVINAIRKEERDKDYLLKLDYATCIWQEKELKSVANITRKDAEEFLPLAAEIPILPEVQEFELERANEALLLLKQGKIKGAAVLRVSY</sequence>
<name>A0A7V5M070_UNCAE</name>
<dbReference type="InterPro" id="IPR036291">
    <property type="entry name" value="NAD(P)-bd_dom_sf"/>
</dbReference>
<dbReference type="Gene3D" id="3.90.180.10">
    <property type="entry name" value="Medium-chain alcohol dehydrogenases, catalytic domain"/>
    <property type="match status" value="1"/>
</dbReference>
<dbReference type="InterPro" id="IPR013154">
    <property type="entry name" value="ADH-like_N"/>
</dbReference>
<organism evidence="8">
    <name type="scientific">Aerophobetes bacterium</name>
    <dbReference type="NCBI Taxonomy" id="2030807"/>
    <lineage>
        <taxon>Bacteria</taxon>
        <taxon>Candidatus Aerophobota</taxon>
    </lineage>
</organism>
<keyword evidence="4" id="KW-0479">Metal-binding</keyword>
<comment type="cofactor">
    <cofactor evidence="1">
        <name>Zn(2+)</name>
        <dbReference type="ChEBI" id="CHEBI:29105"/>
    </cofactor>
</comment>
<dbReference type="CDD" id="cd08298">
    <property type="entry name" value="CAD2"/>
    <property type="match status" value="1"/>
</dbReference>
<evidence type="ECO:0000256" key="2">
    <source>
        <dbReference type="ARBA" id="ARBA00008072"/>
    </source>
</evidence>
<dbReference type="Pfam" id="PF08240">
    <property type="entry name" value="ADH_N"/>
    <property type="match status" value="1"/>
</dbReference>
<gene>
    <name evidence="8" type="ORF">ENL39_04120</name>
</gene>
<dbReference type="SMART" id="SM00829">
    <property type="entry name" value="PKS_ER"/>
    <property type="match status" value="1"/>
</dbReference>
<evidence type="ECO:0000256" key="5">
    <source>
        <dbReference type="ARBA" id="ARBA00022833"/>
    </source>
</evidence>
<dbReference type="Gene3D" id="3.40.50.720">
    <property type="entry name" value="NAD(P)-binding Rossmann-like Domain"/>
    <property type="match status" value="1"/>
</dbReference>
<keyword evidence="6 8" id="KW-0560">Oxidoreductase</keyword>
<dbReference type="SUPFAM" id="SSF51735">
    <property type="entry name" value="NAD(P)-binding Rossmann-fold domains"/>
    <property type="match status" value="1"/>
</dbReference>
<dbReference type="InterPro" id="IPR014187">
    <property type="entry name" value="ADH_Zn_typ-2"/>
</dbReference>
<dbReference type="InterPro" id="IPR020843">
    <property type="entry name" value="ER"/>
</dbReference>
<dbReference type="GO" id="GO:0005737">
    <property type="term" value="C:cytoplasm"/>
    <property type="evidence" value="ECO:0007669"/>
    <property type="project" value="TreeGrafter"/>
</dbReference>
<evidence type="ECO:0000256" key="1">
    <source>
        <dbReference type="ARBA" id="ARBA00001947"/>
    </source>
</evidence>
<keyword evidence="5" id="KW-0862">Zinc</keyword>
<evidence type="ECO:0000256" key="3">
    <source>
        <dbReference type="ARBA" id="ARBA00013190"/>
    </source>
</evidence>
<reference evidence="8" key="1">
    <citation type="journal article" date="2020" name="mSystems">
        <title>Genome- and Community-Level Interaction Insights into Carbon Utilization and Element Cycling Functions of Hydrothermarchaeota in Hydrothermal Sediment.</title>
        <authorList>
            <person name="Zhou Z."/>
            <person name="Liu Y."/>
            <person name="Xu W."/>
            <person name="Pan J."/>
            <person name="Luo Z.H."/>
            <person name="Li M."/>
        </authorList>
    </citation>
    <scope>NUCLEOTIDE SEQUENCE [LARGE SCALE GENOMIC DNA]</scope>
    <source>
        <strain evidence="8">HyVt-92</strain>
    </source>
</reference>
<dbReference type="AlphaFoldDB" id="A0A7V5M070"/>
<dbReference type="PANTHER" id="PTHR42940">
    <property type="entry name" value="ALCOHOL DEHYDROGENASE 1-RELATED"/>
    <property type="match status" value="1"/>
</dbReference>
<evidence type="ECO:0000313" key="8">
    <source>
        <dbReference type="EMBL" id="HHF98657.1"/>
    </source>
</evidence>